<dbReference type="InterPro" id="IPR006345">
    <property type="entry name" value="RecD2"/>
</dbReference>
<dbReference type="EC" id="5.6.2.3" evidence="3"/>
<dbReference type="InterPro" id="IPR055446">
    <property type="entry name" value="RecD2_N_OB"/>
</dbReference>
<dbReference type="InterPro" id="IPR041451">
    <property type="entry name" value="RecD2_SH13"/>
</dbReference>
<dbReference type="PANTHER" id="PTHR43788">
    <property type="entry name" value="DNA2/NAM7 HELICASE FAMILY MEMBER"/>
    <property type="match status" value="1"/>
</dbReference>
<comment type="catalytic activity">
    <reaction evidence="3">
        <text>ATP + H2O = ADP + phosphate + H(+)</text>
        <dbReference type="Rhea" id="RHEA:13065"/>
        <dbReference type="ChEBI" id="CHEBI:15377"/>
        <dbReference type="ChEBI" id="CHEBI:15378"/>
        <dbReference type="ChEBI" id="CHEBI:30616"/>
        <dbReference type="ChEBI" id="CHEBI:43474"/>
        <dbReference type="ChEBI" id="CHEBI:456216"/>
        <dbReference type="EC" id="5.6.2.3"/>
    </reaction>
</comment>
<comment type="function">
    <text evidence="3">DNA-dependent ATPase and ATP-dependent 5'-3' DNA helicase. Has no activity on blunt DNA or DNA with 3'-overhangs, requires at least 10 bases of 5'-ssDNA for helicase activity.</text>
</comment>
<evidence type="ECO:0000259" key="4">
    <source>
        <dbReference type="Pfam" id="PF13538"/>
    </source>
</evidence>
<dbReference type="HAMAP" id="MF_01488">
    <property type="entry name" value="RecD2"/>
    <property type="match status" value="1"/>
</dbReference>
<dbReference type="GO" id="GO:0003677">
    <property type="term" value="F:DNA binding"/>
    <property type="evidence" value="ECO:0007669"/>
    <property type="project" value="UniProtKB-UniRule"/>
</dbReference>
<protein>
    <recommendedName>
        <fullName evidence="3">ATP-dependent RecD2 DNA helicase</fullName>
        <ecNumber evidence="3">5.6.2.3</ecNumber>
    </recommendedName>
    <alternativeName>
        <fullName evidence="3">DNA 5'-3' helicase subunit RecD2</fullName>
    </alternativeName>
</protein>
<dbReference type="NCBIfam" id="TIGR01448">
    <property type="entry name" value="recD_rel"/>
    <property type="match status" value="1"/>
</dbReference>
<dbReference type="CDD" id="cd18809">
    <property type="entry name" value="SF1_C_RecD"/>
    <property type="match status" value="1"/>
</dbReference>
<dbReference type="Proteomes" id="UP000823896">
    <property type="component" value="Unassembled WGS sequence"/>
</dbReference>
<dbReference type="Pfam" id="PF23139">
    <property type="entry name" value="OB_YrrC"/>
    <property type="match status" value="1"/>
</dbReference>
<feature type="domain" description="ATP-dependent RecD2 DNA helicase-like helix-hairpin-helix" evidence="5">
    <location>
        <begin position="149"/>
        <end position="235"/>
    </location>
</feature>
<evidence type="ECO:0000256" key="2">
    <source>
        <dbReference type="ARBA" id="ARBA00022840"/>
    </source>
</evidence>
<dbReference type="Pfam" id="PF14490">
    <property type="entry name" value="HHH_RecD2"/>
    <property type="match status" value="1"/>
</dbReference>
<gene>
    <name evidence="3" type="primary">recD2</name>
    <name evidence="8" type="ORF">H9702_05435</name>
</gene>
<keyword evidence="3" id="KW-0413">Isomerase</keyword>
<dbReference type="SUPFAM" id="SSF52540">
    <property type="entry name" value="P-loop containing nucleoside triphosphate hydrolases"/>
    <property type="match status" value="1"/>
</dbReference>
<name>A0A9D2SWL5_9FIRM</name>
<dbReference type="GO" id="GO:0043139">
    <property type="term" value="F:5'-3' DNA helicase activity"/>
    <property type="evidence" value="ECO:0007669"/>
    <property type="project" value="UniProtKB-UniRule"/>
</dbReference>
<evidence type="ECO:0000259" key="5">
    <source>
        <dbReference type="Pfam" id="PF14490"/>
    </source>
</evidence>
<evidence type="ECO:0000256" key="3">
    <source>
        <dbReference type="HAMAP-Rule" id="MF_01488"/>
    </source>
</evidence>
<keyword evidence="2 3" id="KW-0067">ATP-binding</keyword>
<evidence type="ECO:0000259" key="6">
    <source>
        <dbReference type="Pfam" id="PF18335"/>
    </source>
</evidence>
<dbReference type="GO" id="GO:0016787">
    <property type="term" value="F:hydrolase activity"/>
    <property type="evidence" value="ECO:0007669"/>
    <property type="project" value="UniProtKB-KW"/>
</dbReference>
<dbReference type="AlphaFoldDB" id="A0A9D2SWL5"/>
<keyword evidence="3" id="KW-0238">DNA-binding</keyword>
<comment type="caution">
    <text evidence="8">The sequence shown here is derived from an EMBL/GenBank/DDBJ whole genome shotgun (WGS) entry which is preliminary data.</text>
</comment>
<feature type="domain" description="ATP-dependent RecD2 DNA helicase SH3" evidence="6">
    <location>
        <begin position="550"/>
        <end position="620"/>
    </location>
</feature>
<dbReference type="Pfam" id="PF18335">
    <property type="entry name" value="SH3_13"/>
    <property type="match status" value="1"/>
</dbReference>
<feature type="domain" description="UvrD-like helicase C-terminal" evidence="4">
    <location>
        <begin position="637"/>
        <end position="685"/>
    </location>
</feature>
<dbReference type="InterPro" id="IPR050534">
    <property type="entry name" value="Coronavir_polyprotein_1ab"/>
</dbReference>
<comment type="similarity">
    <text evidence="3">Belongs to the RecD family. RecD2 subfamily.</text>
</comment>
<dbReference type="InterPro" id="IPR027785">
    <property type="entry name" value="UvrD-like_helicase_C"/>
</dbReference>
<evidence type="ECO:0000259" key="7">
    <source>
        <dbReference type="Pfam" id="PF23139"/>
    </source>
</evidence>
<accession>A0A9D2SWL5</accession>
<dbReference type="PANTHER" id="PTHR43788:SF6">
    <property type="entry name" value="DNA HELICASE B"/>
    <property type="match status" value="1"/>
</dbReference>
<dbReference type="Pfam" id="PF13538">
    <property type="entry name" value="UvrD_C_2"/>
    <property type="match status" value="1"/>
</dbReference>
<keyword evidence="3 8" id="KW-0347">Helicase</keyword>
<dbReference type="EMBL" id="DWWM01000032">
    <property type="protein sequence ID" value="HJC36555.1"/>
    <property type="molecule type" value="Genomic_DNA"/>
</dbReference>
<dbReference type="Gene3D" id="3.40.50.300">
    <property type="entry name" value="P-loop containing nucleotide triphosphate hydrolases"/>
    <property type="match status" value="2"/>
</dbReference>
<keyword evidence="1 3" id="KW-0547">Nucleotide-binding</keyword>
<dbReference type="GO" id="GO:0005524">
    <property type="term" value="F:ATP binding"/>
    <property type="evidence" value="ECO:0007669"/>
    <property type="project" value="UniProtKB-UniRule"/>
</dbReference>
<dbReference type="Pfam" id="PF13245">
    <property type="entry name" value="AAA_19"/>
    <property type="match status" value="1"/>
</dbReference>
<feature type="domain" description="ATP-dependent RecD2 DNA helicase OB-fold" evidence="7">
    <location>
        <begin position="5"/>
        <end position="79"/>
    </location>
</feature>
<dbReference type="InterPro" id="IPR027417">
    <property type="entry name" value="P-loop_NTPase"/>
</dbReference>
<keyword evidence="3" id="KW-0378">Hydrolase</keyword>
<sequence length="724" mass="81459">MDTETQLQAKCRYIIFRNEANQYTVARFQRTDEKGEQFTATGRIPHLETDVTYRLSGTYVQHPRYGIQFQVSECVRALPDDRDALIRFFSGSHFSGIGPAMAMRLVDTLGNSLCARIREDAACLDLVEGMTEKKKHAILEGLRESGAFDASYAFLLANGLSARQIGILEEHYGDDFIQVLEEDPYRPFFEIDGFGFRSCDRLAEHYQVSEDDARRQRALVYDMLIQHCFRSGSTYVQEEALRKTLWQQFGFEADEALHVLMEKDVLVLEEGRIYDHRQYEAECVIASRLNAPDTRSALPDDFDAQLAAVQEELNIVYDDSQKAAIRGFFTHSFMILNGGPGTGKTTVIRAILLLQERLSPDAEVLLAAPTGRAAKRLSELSGRAASTLHSLLKWDLETNTFLVNEKDPLNADALIVDEFSMVDSLLFAALLRAMTSHARLLLIGDQNQLPSVSSGKVLQDLIESQRFPLYCLDTIYRQSQGSGIAALAAAIRNEDPLSFEGDVRFIRCNAEQVQQAVIQVVKNALDAGYSAKDIQVLSPRYQGAGGIDVLNQVLQDVINPADSFKRELKVGYRLFREGDKVLQLRNMREDAVCNGDIGEIVEIIPSEESVDHSAQIVVAFDDQIVEYEQDTLSYLTHAYCMSVHKSQGNEYPVVIMAVLPQHRFMLSRRLLYTGITRARRALVLLGDPQLFAAALKQEEREQRDTTLQLRLSQNYPLPAPLPCE</sequence>
<dbReference type="GO" id="GO:0009338">
    <property type="term" value="C:exodeoxyribonuclease V complex"/>
    <property type="evidence" value="ECO:0007669"/>
    <property type="project" value="TreeGrafter"/>
</dbReference>
<evidence type="ECO:0000313" key="9">
    <source>
        <dbReference type="Proteomes" id="UP000823896"/>
    </source>
</evidence>
<evidence type="ECO:0000313" key="8">
    <source>
        <dbReference type="EMBL" id="HJC36555.1"/>
    </source>
</evidence>
<evidence type="ECO:0000256" key="1">
    <source>
        <dbReference type="ARBA" id="ARBA00022741"/>
    </source>
</evidence>
<proteinExistence type="inferred from homology"/>
<organism evidence="8 9">
    <name type="scientific">Candidatus Merdibacter merdavium</name>
    <dbReference type="NCBI Taxonomy" id="2838692"/>
    <lineage>
        <taxon>Bacteria</taxon>
        <taxon>Bacillati</taxon>
        <taxon>Bacillota</taxon>
        <taxon>Erysipelotrichia</taxon>
        <taxon>Erysipelotrichales</taxon>
        <taxon>Erysipelotrichaceae</taxon>
        <taxon>Merdibacter</taxon>
    </lineage>
</organism>
<dbReference type="CDD" id="cd17933">
    <property type="entry name" value="DEXSc_RecD-like"/>
    <property type="match status" value="1"/>
</dbReference>
<dbReference type="Gene3D" id="2.30.30.940">
    <property type="match status" value="1"/>
</dbReference>
<feature type="binding site" evidence="3">
    <location>
        <begin position="341"/>
        <end position="345"/>
    </location>
    <ligand>
        <name>ATP</name>
        <dbReference type="ChEBI" id="CHEBI:30616"/>
    </ligand>
</feature>
<dbReference type="GO" id="GO:0017116">
    <property type="term" value="F:single-stranded DNA helicase activity"/>
    <property type="evidence" value="ECO:0007669"/>
    <property type="project" value="TreeGrafter"/>
</dbReference>
<reference evidence="8" key="2">
    <citation type="submission" date="2021-04" db="EMBL/GenBank/DDBJ databases">
        <authorList>
            <person name="Gilroy R."/>
        </authorList>
    </citation>
    <scope>NUCLEOTIDE SEQUENCE</scope>
    <source>
        <strain evidence="8">CHK187-11901</strain>
    </source>
</reference>
<reference evidence="8" key="1">
    <citation type="journal article" date="2021" name="PeerJ">
        <title>Extensive microbial diversity within the chicken gut microbiome revealed by metagenomics and culture.</title>
        <authorList>
            <person name="Gilroy R."/>
            <person name="Ravi A."/>
            <person name="Getino M."/>
            <person name="Pursley I."/>
            <person name="Horton D.L."/>
            <person name="Alikhan N.F."/>
            <person name="Baker D."/>
            <person name="Gharbi K."/>
            <person name="Hall N."/>
            <person name="Watson M."/>
            <person name="Adriaenssens E.M."/>
            <person name="Foster-Nyarko E."/>
            <person name="Jarju S."/>
            <person name="Secka A."/>
            <person name="Antonio M."/>
            <person name="Oren A."/>
            <person name="Chaudhuri R.R."/>
            <person name="La Ragione R."/>
            <person name="Hildebrand F."/>
            <person name="Pallen M.J."/>
        </authorList>
    </citation>
    <scope>NUCLEOTIDE SEQUENCE</scope>
    <source>
        <strain evidence="8">CHK187-11901</strain>
    </source>
</reference>
<dbReference type="Gene3D" id="1.10.10.2220">
    <property type="match status" value="1"/>
</dbReference>
<dbReference type="GO" id="GO:0006310">
    <property type="term" value="P:DNA recombination"/>
    <property type="evidence" value="ECO:0007669"/>
    <property type="project" value="InterPro"/>
</dbReference>
<dbReference type="InterPro" id="IPR029493">
    <property type="entry name" value="RecD2-like_HHH"/>
</dbReference>